<dbReference type="GO" id="GO:0005886">
    <property type="term" value="C:plasma membrane"/>
    <property type="evidence" value="ECO:0007669"/>
    <property type="project" value="UniProtKB-SubCell"/>
</dbReference>
<evidence type="ECO:0000256" key="1">
    <source>
        <dbReference type="ARBA" id="ARBA00004651"/>
    </source>
</evidence>
<feature type="transmembrane region" description="Helical" evidence="6">
    <location>
        <begin position="25"/>
        <end position="46"/>
    </location>
</feature>
<feature type="transmembrane region" description="Helical" evidence="6">
    <location>
        <begin position="241"/>
        <end position="259"/>
    </location>
</feature>
<organism evidence="8">
    <name type="scientific">Pseudomonas sp. (strain WBC-3)</name>
    <dbReference type="NCBI Taxonomy" id="165468"/>
    <lineage>
        <taxon>Bacteria</taxon>
        <taxon>Pseudomonadati</taxon>
        <taxon>Pseudomonadota</taxon>
        <taxon>Gammaproteobacteria</taxon>
        <taxon>Pseudomonadales</taxon>
        <taxon>Pseudomonadaceae</taxon>
        <taxon>Pseudomonas</taxon>
    </lineage>
</organism>
<keyword evidence="3 6" id="KW-0812">Transmembrane</keyword>
<feature type="domain" description="Membrane transport protein MMPL" evidence="7">
    <location>
        <begin position="171"/>
        <end position="420"/>
    </location>
</feature>
<feature type="transmembrane region" description="Helical" evidence="6">
    <location>
        <begin position="722"/>
        <end position="749"/>
    </location>
</feature>
<feature type="transmembrane region" description="Helical" evidence="6">
    <location>
        <begin position="338"/>
        <end position="359"/>
    </location>
</feature>
<feature type="transmembrane region" description="Helical" evidence="6">
    <location>
        <begin position="266"/>
        <end position="287"/>
    </location>
</feature>
<sequence>MNAHHAFVTDDAELMAQRGSWMERLLFGQRTLFVLLCLLATCWFGYKATGLELNAAFEKMLPSGHPYIVNYLENRSQLAGAGNTLRIAVEARTGTIFDADYLDTVKKITDELFLLPAVDRPYMKSLWTPAVRWTAVTEDGLDGGPVIPDNYDGSAQSVAQVRQNIERSGEIGQLVADDYKSSIILVPLQEQRASGAAPIDYQDLSRRLEKLRGTYSSQQIDIHITGFAKLVGDLIAGMRQVMVFFLVAAAICLAILFWYTRCIRSALVVLCCSLVAVVWLLGLLASLGFVLDPYLVLVPFLVFAVGLSHGAQKMNGITQDIGRGVDRLMAARLTFRRLFLVGLSALVCDVVGFAVLMVIDIPVIKDLAICASIGVTILIVTNLMLLPVLLSFIGVSASAARRAAASTAAEVMDVHHVKHPAWAFLDHFTQRRWASIALLGAVALALLGVGYSTQLKIGDTNPGAPELRADSRYNLDNTFMVRHYSASSDVYVVMVKTPQFACALYDTVRTVDRLEFELSQVPGVEGTKSLAGLAKVAATGMSEGSLKWYEIPRNQDMLNAIITRAPREMFNQNCDLLSVYVYLRDHKADTLSGVVKVVEDFAGRNNSPGYRFLNAAGNAGIEAATNIVVKEANRKMLFLVYAAVILISLVTFRSWRAVVCAVLPLMLTSVLCEALMVWLNIGVKVATLPVIALGVGIGVDYALYIMTVMLRYLREGASLSEAYYKALVFTGKIVVLTGATLGIAVATWYFSPIKFQADMGILLAFMFVWNMLGALILLPALAYFLFRPGRVANT</sequence>
<dbReference type="SUPFAM" id="SSF82866">
    <property type="entry name" value="Multidrug efflux transporter AcrB transmembrane domain"/>
    <property type="match status" value="2"/>
</dbReference>
<proteinExistence type="predicted"/>
<evidence type="ECO:0000256" key="4">
    <source>
        <dbReference type="ARBA" id="ARBA00022989"/>
    </source>
</evidence>
<evidence type="ECO:0000256" key="2">
    <source>
        <dbReference type="ARBA" id="ARBA00022475"/>
    </source>
</evidence>
<dbReference type="Pfam" id="PF03176">
    <property type="entry name" value="MMPL"/>
    <property type="match status" value="2"/>
</dbReference>
<dbReference type="InterPro" id="IPR004869">
    <property type="entry name" value="MMPL_dom"/>
</dbReference>
<dbReference type="PANTHER" id="PTHR33406:SF10">
    <property type="entry name" value="SSD DOMAIN-CONTAINING PROTEIN"/>
    <property type="match status" value="1"/>
</dbReference>
<feature type="transmembrane region" description="Helical" evidence="6">
    <location>
        <begin position="761"/>
        <end position="786"/>
    </location>
</feature>
<comment type="subcellular location">
    <subcellularLocation>
        <location evidence="1">Cell membrane</location>
        <topology evidence="1">Multi-pass membrane protein</topology>
    </subcellularLocation>
</comment>
<evidence type="ECO:0000256" key="5">
    <source>
        <dbReference type="ARBA" id="ARBA00023136"/>
    </source>
</evidence>
<dbReference type="AlphaFoldDB" id="A0A0A0REQ0"/>
<dbReference type="Gene3D" id="1.20.1640.10">
    <property type="entry name" value="Multidrug efflux transporter AcrB transmembrane domain"/>
    <property type="match status" value="2"/>
</dbReference>
<keyword evidence="5 6" id="KW-0472">Membrane</keyword>
<feature type="transmembrane region" description="Helical" evidence="6">
    <location>
        <begin position="371"/>
        <end position="393"/>
    </location>
</feature>
<evidence type="ECO:0000259" key="7">
    <source>
        <dbReference type="Pfam" id="PF03176"/>
    </source>
</evidence>
<accession>A0A0A0REQ0</accession>
<feature type="transmembrane region" description="Helical" evidence="6">
    <location>
        <begin position="636"/>
        <end position="652"/>
    </location>
</feature>
<feature type="domain" description="Membrane transport protein MMPL" evidence="7">
    <location>
        <begin position="595"/>
        <end position="785"/>
    </location>
</feature>
<feature type="transmembrane region" description="Helical" evidence="6">
    <location>
        <begin position="433"/>
        <end position="451"/>
    </location>
</feature>
<protein>
    <submittedName>
        <fullName evidence="8">Transporter</fullName>
    </submittedName>
</protein>
<dbReference type="PANTHER" id="PTHR33406">
    <property type="entry name" value="MEMBRANE PROTEIN MJ1562-RELATED"/>
    <property type="match status" value="1"/>
</dbReference>
<evidence type="ECO:0000256" key="6">
    <source>
        <dbReference type="SAM" id="Phobius"/>
    </source>
</evidence>
<name>A0A0A0REQ0_PSEWB</name>
<gene>
    <name evidence="8" type="ORF">WBC3-000006</name>
</gene>
<reference evidence="8" key="1">
    <citation type="journal article" date="2015" name="Appl. Environ. Microbiol.">
        <title>Transcriptional activation of multiple operons involved in para-nitrophenol degradation by Pseudomonas sp. Strain WBC-3.</title>
        <authorList>
            <person name="Zhang W.M."/>
            <person name="Zhang J.J."/>
            <person name="Jiang X."/>
            <person name="Chao H."/>
            <person name="Zhou N.Y."/>
        </authorList>
    </citation>
    <scope>NUCLEOTIDE SEQUENCE</scope>
    <source>
        <strain evidence="8">WBC-3</strain>
    </source>
</reference>
<keyword evidence="2" id="KW-1003">Cell membrane</keyword>
<feature type="transmembrane region" description="Helical" evidence="6">
    <location>
        <begin position="293"/>
        <end position="311"/>
    </location>
</feature>
<dbReference type="EMBL" id="KM019215">
    <property type="protein sequence ID" value="AIV98006.1"/>
    <property type="molecule type" value="Genomic_DNA"/>
</dbReference>
<evidence type="ECO:0000313" key="8">
    <source>
        <dbReference type="EMBL" id="AIV98006.1"/>
    </source>
</evidence>
<feature type="transmembrane region" description="Helical" evidence="6">
    <location>
        <begin position="687"/>
        <end position="710"/>
    </location>
</feature>
<evidence type="ECO:0000256" key="3">
    <source>
        <dbReference type="ARBA" id="ARBA00022692"/>
    </source>
</evidence>
<keyword evidence="4 6" id="KW-1133">Transmembrane helix</keyword>
<feature type="transmembrane region" description="Helical" evidence="6">
    <location>
        <begin position="659"/>
        <end position="681"/>
    </location>
</feature>
<dbReference type="InterPro" id="IPR050545">
    <property type="entry name" value="Mycobact_MmpL"/>
</dbReference>